<reference evidence="1 2" key="1">
    <citation type="submission" date="2017-06" db="EMBL/GenBank/DDBJ databases">
        <title>Description of Avrilella dinanensis gen. nov. sp. nov.</title>
        <authorList>
            <person name="Leyer C."/>
            <person name="Sassi M."/>
            <person name="Minet J."/>
            <person name="Kayal S."/>
            <person name="Cattoir V."/>
        </authorList>
    </citation>
    <scope>NUCLEOTIDE SEQUENCE [LARGE SCALE GENOMIC DNA]</scope>
    <source>
        <strain evidence="1 2">UR159</strain>
    </source>
</reference>
<dbReference type="SUPFAM" id="SSF55729">
    <property type="entry name" value="Acyl-CoA N-acyltransferases (Nat)"/>
    <property type="match status" value="1"/>
</dbReference>
<dbReference type="PANTHER" id="PTHR41368:SF1">
    <property type="entry name" value="PROTEIN YGHO"/>
    <property type="match status" value="1"/>
</dbReference>
<dbReference type="Proteomes" id="UP000231960">
    <property type="component" value="Unassembled WGS sequence"/>
</dbReference>
<accession>A0A2M9R682</accession>
<name>A0A2M9R682_9FLAO</name>
<comment type="caution">
    <text evidence="1">The sequence shown here is derived from an EMBL/GenBank/DDBJ whole genome shotgun (WGS) entry which is preliminary data.</text>
</comment>
<evidence type="ECO:0000313" key="1">
    <source>
        <dbReference type="EMBL" id="PJR04367.1"/>
    </source>
</evidence>
<evidence type="ECO:0008006" key="3">
    <source>
        <dbReference type="Google" id="ProtNLM"/>
    </source>
</evidence>
<dbReference type="AlphaFoldDB" id="A0A2M9R682"/>
<evidence type="ECO:0000313" key="2">
    <source>
        <dbReference type="Proteomes" id="UP000231960"/>
    </source>
</evidence>
<dbReference type="EMBL" id="NIPO01000001">
    <property type="protein sequence ID" value="PJR04367.1"/>
    <property type="molecule type" value="Genomic_DNA"/>
</dbReference>
<dbReference type="InterPro" id="IPR039968">
    <property type="entry name" value="BcerS-like"/>
</dbReference>
<dbReference type="InterPro" id="IPR016181">
    <property type="entry name" value="Acyl_CoA_acyltransferase"/>
</dbReference>
<proteinExistence type="predicted"/>
<dbReference type="PANTHER" id="PTHR41368">
    <property type="entry name" value="PROTEIN YGHO"/>
    <property type="match status" value="1"/>
</dbReference>
<protein>
    <recommendedName>
        <fullName evidence="3">N-acetyltransferase domain-containing protein</fullName>
    </recommendedName>
</protein>
<organism evidence="1 2">
    <name type="scientific">Avrilella dinanensis</name>
    <dbReference type="NCBI Taxonomy" id="2008672"/>
    <lineage>
        <taxon>Bacteria</taxon>
        <taxon>Pseudomonadati</taxon>
        <taxon>Bacteroidota</taxon>
        <taxon>Flavobacteriia</taxon>
        <taxon>Flavobacteriales</taxon>
        <taxon>Flavobacteriaceae</taxon>
        <taxon>Avrilella</taxon>
    </lineage>
</organism>
<sequence>MQIIEVNNPKTEKQFLEVPLSIYQNDKKWIRPLDQDIKAVFDPDKNKILQEGGLLKRWIVKQNQTIVGRIAAFVNPKYKEKQPTGGIGFFESVDNQEVADLLFDTAKNWLQQQSMKAMDGPINLGERDQWWGLLVEGFYPPLYHMNYNPPYYRKLFENYGFQNYFNQECFTLPFDAEMSDRLKFLHQRIKRTGKYKAEYLKKSNIDKYVMDFVSIYNDAWATHGGGKQLTKQEGYNIFKEMKPVIDEKLVWFVYHENQPIAFWVNLPDLNYYFKRLNGKFGLWQKLKFLYMLKFVNNPKAVGIVFGVTQAFQGRGIEAFMIMEGRETIRKDLNYNQYEMQWIGDFNPKMIKIAHELGATVNRKLTTYRYMIDKNIPFERHRIL</sequence>
<keyword evidence="2" id="KW-1185">Reference proteome</keyword>
<dbReference type="OrthoDB" id="9806005at2"/>
<gene>
    <name evidence="1" type="ORF">CDL10_07315</name>
</gene>